<proteinExistence type="predicted"/>
<dbReference type="WBParaSite" id="PS1159_v2.g2657.t1">
    <property type="protein sequence ID" value="PS1159_v2.g2657.t1"/>
    <property type="gene ID" value="PS1159_v2.g2657"/>
</dbReference>
<reference evidence="2" key="1">
    <citation type="submission" date="2022-11" db="UniProtKB">
        <authorList>
            <consortium name="WormBaseParasite"/>
        </authorList>
    </citation>
    <scope>IDENTIFICATION</scope>
</reference>
<accession>A0AC35G8B6</accession>
<name>A0AC35G8B6_9BILA</name>
<organism evidence="1 2">
    <name type="scientific">Panagrolaimus sp. PS1159</name>
    <dbReference type="NCBI Taxonomy" id="55785"/>
    <lineage>
        <taxon>Eukaryota</taxon>
        <taxon>Metazoa</taxon>
        <taxon>Ecdysozoa</taxon>
        <taxon>Nematoda</taxon>
        <taxon>Chromadorea</taxon>
        <taxon>Rhabditida</taxon>
        <taxon>Tylenchina</taxon>
        <taxon>Panagrolaimomorpha</taxon>
        <taxon>Panagrolaimoidea</taxon>
        <taxon>Panagrolaimidae</taxon>
        <taxon>Panagrolaimus</taxon>
    </lineage>
</organism>
<sequence>MRVIFIISTFLLSSLYGLDEKQLEVSELPTAHFVPPNCIYSVRKNDQYGPEVKGSVKVGDPLFHKWKCSSTGALYCIMVHSCSISHNIGRKAKRVEIIDEFGCSVFPELVPNMHYFNDTEAGFQANAFLIDIEQMSLFFQCSLKFLVKTDGFCRRPKLQKVLMENEKNFLKKQNFKKQYKVFKFILLPLLHLLLLLKIN</sequence>
<evidence type="ECO:0000313" key="1">
    <source>
        <dbReference type="Proteomes" id="UP000887580"/>
    </source>
</evidence>
<dbReference type="Proteomes" id="UP000887580">
    <property type="component" value="Unplaced"/>
</dbReference>
<evidence type="ECO:0000313" key="2">
    <source>
        <dbReference type="WBParaSite" id="PS1159_v2.g2657.t1"/>
    </source>
</evidence>
<protein>
    <submittedName>
        <fullName evidence="2">ZP domain-containing protein</fullName>
    </submittedName>
</protein>